<reference evidence="3 4" key="1">
    <citation type="submission" date="2024-06" db="EMBL/GenBank/DDBJ databases">
        <title>Sorghum-associated microbial communities from plants grown in Nebraska, USA.</title>
        <authorList>
            <person name="Schachtman D."/>
        </authorList>
    </citation>
    <scope>NUCLEOTIDE SEQUENCE [LARGE SCALE GENOMIC DNA]</scope>
    <source>
        <strain evidence="3 4">2709</strain>
    </source>
</reference>
<dbReference type="RefSeq" id="WP_354442227.1">
    <property type="nucleotide sequence ID" value="NZ_JBEPSH010000002.1"/>
</dbReference>
<keyword evidence="3" id="KW-0282">Flagellum</keyword>
<keyword evidence="1" id="KW-0812">Transmembrane</keyword>
<keyword evidence="3" id="KW-0966">Cell projection</keyword>
<dbReference type="Proteomes" id="UP001549320">
    <property type="component" value="Unassembled WGS sequence"/>
</dbReference>
<keyword evidence="1" id="KW-0472">Membrane</keyword>
<evidence type="ECO:0000259" key="2">
    <source>
        <dbReference type="Pfam" id="PF07331"/>
    </source>
</evidence>
<organism evidence="3 4">
    <name type="scientific">Ottowia thiooxydans</name>
    <dbReference type="NCBI Taxonomy" id="219182"/>
    <lineage>
        <taxon>Bacteria</taxon>
        <taxon>Pseudomonadati</taxon>
        <taxon>Pseudomonadota</taxon>
        <taxon>Betaproteobacteria</taxon>
        <taxon>Burkholderiales</taxon>
        <taxon>Comamonadaceae</taxon>
        <taxon>Ottowia</taxon>
    </lineage>
</organism>
<comment type="caution">
    <text evidence="3">The sequence shown here is derived from an EMBL/GenBank/DDBJ whole genome shotgun (WGS) entry which is preliminary data.</text>
</comment>
<evidence type="ECO:0000313" key="3">
    <source>
        <dbReference type="EMBL" id="MET4576249.1"/>
    </source>
</evidence>
<dbReference type="Pfam" id="PF07331">
    <property type="entry name" value="TctB"/>
    <property type="match status" value="1"/>
</dbReference>
<feature type="transmembrane region" description="Helical" evidence="1">
    <location>
        <begin position="41"/>
        <end position="63"/>
    </location>
</feature>
<dbReference type="EMBL" id="JBEPSH010000002">
    <property type="protein sequence ID" value="MET4576249.1"/>
    <property type="molecule type" value="Genomic_DNA"/>
</dbReference>
<evidence type="ECO:0000256" key="1">
    <source>
        <dbReference type="SAM" id="Phobius"/>
    </source>
</evidence>
<protein>
    <submittedName>
        <fullName evidence="3">Flagellar biosynthesis protein FlhB</fullName>
    </submittedName>
</protein>
<dbReference type="InterPro" id="IPR009936">
    <property type="entry name" value="DUF1468"/>
</dbReference>
<name>A0ABV2Q5D7_9BURK</name>
<sequence>MLDRDFRDILAGIFIAFVGILFALIGMDYNFGSASQMGPGYMPVVLGWVLFFMGILIFLPACFRKGERITVHWDSLAASLASLVVFAFLLNMLGVFFSTMISVLIASIPKPMSIFTRFALSIAIAVITCVIFIVGLDMTVATFPKFQVF</sequence>
<keyword evidence="1" id="KW-1133">Transmembrane helix</keyword>
<accession>A0ABV2Q5D7</accession>
<feature type="transmembrane region" description="Helical" evidence="1">
    <location>
        <begin position="9"/>
        <end position="29"/>
    </location>
</feature>
<feature type="transmembrane region" description="Helical" evidence="1">
    <location>
        <begin position="114"/>
        <end position="136"/>
    </location>
</feature>
<proteinExistence type="predicted"/>
<keyword evidence="3" id="KW-0969">Cilium</keyword>
<feature type="transmembrane region" description="Helical" evidence="1">
    <location>
        <begin position="75"/>
        <end position="108"/>
    </location>
</feature>
<evidence type="ECO:0000313" key="4">
    <source>
        <dbReference type="Proteomes" id="UP001549320"/>
    </source>
</evidence>
<feature type="domain" description="DUF1468" evidence="2">
    <location>
        <begin position="9"/>
        <end position="138"/>
    </location>
</feature>
<keyword evidence="4" id="KW-1185">Reference proteome</keyword>
<gene>
    <name evidence="3" type="ORF">ABIE13_001349</name>
</gene>